<dbReference type="SUPFAM" id="SSF51306">
    <property type="entry name" value="LexA/Signal peptidase"/>
    <property type="match status" value="2"/>
</dbReference>
<dbReference type="CDD" id="cd06530">
    <property type="entry name" value="S26_SPase_I"/>
    <property type="match status" value="2"/>
</dbReference>
<evidence type="ECO:0000259" key="5">
    <source>
        <dbReference type="Pfam" id="PF10502"/>
    </source>
</evidence>
<proteinExistence type="inferred from homology"/>
<dbReference type="InterPro" id="IPR036286">
    <property type="entry name" value="LexA/Signal_pep-like_sf"/>
</dbReference>
<dbReference type="RefSeq" id="WP_135524998.1">
    <property type="nucleotide sequence ID" value="NZ_SRLH01000001.1"/>
</dbReference>
<comment type="similarity">
    <text evidence="1 4">Belongs to the peptidase S26 family.</text>
</comment>
<comment type="caution">
    <text evidence="6">The sequence shown here is derived from an EMBL/GenBank/DDBJ whole genome shotgun (WGS) entry which is preliminary data.</text>
</comment>
<feature type="active site" evidence="3">
    <location>
        <position position="153"/>
    </location>
</feature>
<dbReference type="Pfam" id="PF18936">
    <property type="entry name" value="DUF5684"/>
    <property type="match status" value="1"/>
</dbReference>
<evidence type="ECO:0000256" key="4">
    <source>
        <dbReference type="RuleBase" id="RU362042"/>
    </source>
</evidence>
<dbReference type="InterPro" id="IPR000223">
    <property type="entry name" value="Pept_S26A_signal_pept_1"/>
</dbReference>
<feature type="active site" evidence="3">
    <location>
        <position position="252"/>
    </location>
</feature>
<protein>
    <recommendedName>
        <fullName evidence="2 4">Signal peptidase I</fullName>
        <ecNumber evidence="4">3.4.21.89</ecNumber>
    </recommendedName>
</protein>
<accession>A0A4Z0LD34</accession>
<dbReference type="OrthoDB" id="9802919at2"/>
<evidence type="ECO:0000313" key="7">
    <source>
        <dbReference type="Proteomes" id="UP000297407"/>
    </source>
</evidence>
<comment type="catalytic activity">
    <reaction evidence="4">
        <text>Cleavage of hydrophobic, N-terminal signal or leader sequences from secreted and periplasmic proteins.</text>
        <dbReference type="EC" id="3.4.21.89"/>
    </reaction>
</comment>
<keyword evidence="4" id="KW-0645">Protease</keyword>
<dbReference type="PANTHER" id="PTHR43390">
    <property type="entry name" value="SIGNAL PEPTIDASE I"/>
    <property type="match status" value="1"/>
</dbReference>
<organism evidence="6 7">
    <name type="scientific">Flavobacterium humi</name>
    <dbReference type="NCBI Taxonomy" id="2562683"/>
    <lineage>
        <taxon>Bacteria</taxon>
        <taxon>Pseudomonadati</taxon>
        <taxon>Bacteroidota</taxon>
        <taxon>Flavobacteriia</taxon>
        <taxon>Flavobacteriales</taxon>
        <taxon>Flavobacteriaceae</taxon>
        <taxon>Flavobacterium</taxon>
    </lineage>
</organism>
<keyword evidence="4 6" id="KW-0378">Hydrolase</keyword>
<comment type="subcellular location">
    <subcellularLocation>
        <location evidence="4">Membrane</location>
        <topology evidence="4">Single-pass type II membrane protein</topology>
    </subcellularLocation>
</comment>
<keyword evidence="4" id="KW-0472">Membrane</keyword>
<feature type="domain" description="Peptidase S26" evidence="5">
    <location>
        <begin position="124"/>
        <end position="286"/>
    </location>
</feature>
<reference evidence="6 7" key="1">
    <citation type="submission" date="2019-04" db="EMBL/GenBank/DDBJ databases">
        <title>Flavobacterium sp. strain DS2-A Genome sequencing and assembly.</title>
        <authorList>
            <person name="Kim I."/>
        </authorList>
    </citation>
    <scope>NUCLEOTIDE SEQUENCE [LARGE SCALE GENOMIC DNA]</scope>
    <source>
        <strain evidence="6 7">DS2-A</strain>
    </source>
</reference>
<dbReference type="InterPro" id="IPR043739">
    <property type="entry name" value="DUF5684"/>
</dbReference>
<evidence type="ECO:0000256" key="2">
    <source>
        <dbReference type="ARBA" id="ARBA00019232"/>
    </source>
</evidence>
<dbReference type="Proteomes" id="UP000297407">
    <property type="component" value="Unassembled WGS sequence"/>
</dbReference>
<keyword evidence="7" id="KW-1185">Reference proteome</keyword>
<evidence type="ECO:0000256" key="3">
    <source>
        <dbReference type="PIRSR" id="PIRSR600223-1"/>
    </source>
</evidence>
<dbReference type="EC" id="3.4.21.89" evidence="4"/>
<feature type="transmembrane region" description="Helical" evidence="4">
    <location>
        <begin position="499"/>
        <end position="517"/>
    </location>
</feature>
<evidence type="ECO:0000256" key="1">
    <source>
        <dbReference type="ARBA" id="ARBA00009370"/>
    </source>
</evidence>
<feature type="domain" description="Peptidase S26" evidence="5">
    <location>
        <begin position="429"/>
        <end position="469"/>
    </location>
</feature>
<feature type="transmembrane region" description="Helical" evidence="4">
    <location>
        <begin position="125"/>
        <end position="144"/>
    </location>
</feature>
<dbReference type="PRINTS" id="PR00727">
    <property type="entry name" value="LEADERPTASE"/>
</dbReference>
<name>A0A4Z0LD34_9FLAO</name>
<gene>
    <name evidence="6" type="primary">lepB</name>
    <name evidence="6" type="ORF">E4635_02355</name>
</gene>
<sequence length="525" mass="60374">MTSFHWLLFFLLLQVIHFLGTWKLYEAAGRKSWEAAVPVYNAIVLMKIINRPTWWTLLLFIPIVNLIMFPVVWVETIRSFGKNTALDTFLVLITFGLYIYYINYTQKPEYIKDRSLSPKNKTADTISSLLFAIVVATIVHGYAIQPFNIPSSSLEKSLLIGDFLFVSKINYGARPPMTAIAAPMVHDTLPLLNKKSYLSWPQLPYFRLPGFQKIKNNDIVVFNWPRDTLFNMYLPADKRYDKPVDKKTNYVKRCVGIPGDSLSIKDGIVFINGKELILPERAKPQYSYKVAYDGKTPIDFPALLKSMDITDPAGFLDDSKRDTIYFKSLTFAAAEQLRHIPGITGVDRIITPGPEDGIFPDFKDGKPSVSNHWSCDNYGPIYIPEAGKTVALTTKTLPFYKLIITEYEGNTLREDGNDIYINDKKATTYTFKQNYYWMMGDNRHNSLDARYFGYTPEDHIVGKPVFIWMSLDPNEKGLKKIRWDRVFTTVGGDGQPQSYFKYFLIVLALYFGLDYFIKKRKQKQA</sequence>
<keyword evidence="4" id="KW-0812">Transmembrane</keyword>
<dbReference type="Gene3D" id="2.10.109.10">
    <property type="entry name" value="Umud Fragment, subunit A"/>
    <property type="match status" value="2"/>
</dbReference>
<dbReference type="EMBL" id="SRLH01000001">
    <property type="protein sequence ID" value="TGD59791.1"/>
    <property type="molecule type" value="Genomic_DNA"/>
</dbReference>
<feature type="transmembrane region" description="Helical" evidence="4">
    <location>
        <begin position="85"/>
        <end position="104"/>
    </location>
</feature>
<dbReference type="Pfam" id="PF10502">
    <property type="entry name" value="Peptidase_S26"/>
    <property type="match status" value="2"/>
</dbReference>
<dbReference type="GO" id="GO:0006465">
    <property type="term" value="P:signal peptide processing"/>
    <property type="evidence" value="ECO:0007669"/>
    <property type="project" value="InterPro"/>
</dbReference>
<evidence type="ECO:0000313" key="6">
    <source>
        <dbReference type="EMBL" id="TGD59791.1"/>
    </source>
</evidence>
<dbReference type="InterPro" id="IPR019533">
    <property type="entry name" value="Peptidase_S26"/>
</dbReference>
<feature type="transmembrane region" description="Helical" evidence="4">
    <location>
        <begin position="6"/>
        <end position="25"/>
    </location>
</feature>
<comment type="caution">
    <text evidence="4">Lacks conserved residue(s) required for the propagation of feature annotation.</text>
</comment>
<dbReference type="GO" id="GO:0016020">
    <property type="term" value="C:membrane"/>
    <property type="evidence" value="ECO:0007669"/>
    <property type="project" value="UniProtKB-SubCell"/>
</dbReference>
<feature type="transmembrane region" description="Helical" evidence="4">
    <location>
        <begin position="54"/>
        <end position="73"/>
    </location>
</feature>
<dbReference type="NCBIfam" id="TIGR02227">
    <property type="entry name" value="sigpep_I_bact"/>
    <property type="match status" value="1"/>
</dbReference>
<dbReference type="PANTHER" id="PTHR43390:SF1">
    <property type="entry name" value="CHLOROPLAST PROCESSING PEPTIDASE"/>
    <property type="match status" value="1"/>
</dbReference>
<dbReference type="GO" id="GO:0004252">
    <property type="term" value="F:serine-type endopeptidase activity"/>
    <property type="evidence" value="ECO:0007669"/>
    <property type="project" value="InterPro"/>
</dbReference>
<dbReference type="GO" id="GO:0009003">
    <property type="term" value="F:signal peptidase activity"/>
    <property type="evidence" value="ECO:0007669"/>
    <property type="project" value="UniProtKB-EC"/>
</dbReference>
<dbReference type="AlphaFoldDB" id="A0A4Z0LD34"/>
<keyword evidence="4" id="KW-1133">Transmembrane helix</keyword>